<evidence type="ECO:0000256" key="2">
    <source>
        <dbReference type="ARBA" id="ARBA00022771"/>
    </source>
</evidence>
<evidence type="ECO:0000313" key="9">
    <source>
        <dbReference type="Proteomes" id="UP000007879"/>
    </source>
</evidence>
<feature type="region of interest" description="Disordered" evidence="5">
    <location>
        <begin position="44"/>
        <end position="104"/>
    </location>
</feature>
<dbReference type="InterPro" id="IPR002653">
    <property type="entry name" value="Znf_A20"/>
</dbReference>
<evidence type="ECO:0000259" key="6">
    <source>
        <dbReference type="PROSITE" id="PS51036"/>
    </source>
</evidence>
<proteinExistence type="predicted"/>
<accession>A0A1X7VFD0</accession>
<dbReference type="FunFam" id="4.10.1110.10:FF:000001">
    <property type="entry name" value="Zinc finger AN1-type containing 6"/>
    <property type="match status" value="1"/>
</dbReference>
<dbReference type="PROSITE" id="PS51039">
    <property type="entry name" value="ZF_AN1"/>
    <property type="match status" value="1"/>
</dbReference>
<dbReference type="OMA" id="NPEVRCP"/>
<dbReference type="SUPFAM" id="SSF118310">
    <property type="entry name" value="AN1-like Zinc finger"/>
    <property type="match status" value="1"/>
</dbReference>
<dbReference type="Pfam" id="PF01428">
    <property type="entry name" value="zf-AN1"/>
    <property type="match status" value="1"/>
</dbReference>
<dbReference type="SUPFAM" id="SSF57716">
    <property type="entry name" value="Glucocorticoid receptor-like (DNA-binding domain)"/>
    <property type="match status" value="1"/>
</dbReference>
<dbReference type="STRING" id="400682.A0A1X7VFD0"/>
<dbReference type="SMART" id="SM00259">
    <property type="entry name" value="ZnF_A20"/>
    <property type="match status" value="1"/>
</dbReference>
<evidence type="ECO:0000259" key="7">
    <source>
        <dbReference type="PROSITE" id="PS51039"/>
    </source>
</evidence>
<reference evidence="9" key="1">
    <citation type="journal article" date="2010" name="Nature">
        <title>The Amphimedon queenslandica genome and the evolution of animal complexity.</title>
        <authorList>
            <person name="Srivastava M."/>
            <person name="Simakov O."/>
            <person name="Chapman J."/>
            <person name="Fahey B."/>
            <person name="Gauthier M.E."/>
            <person name="Mitros T."/>
            <person name="Richards G.S."/>
            <person name="Conaco C."/>
            <person name="Dacre M."/>
            <person name="Hellsten U."/>
            <person name="Larroux C."/>
            <person name="Putnam N.H."/>
            <person name="Stanke M."/>
            <person name="Adamska M."/>
            <person name="Darling A."/>
            <person name="Degnan S.M."/>
            <person name="Oakley T.H."/>
            <person name="Plachetzki D.C."/>
            <person name="Zhai Y."/>
            <person name="Adamski M."/>
            <person name="Calcino A."/>
            <person name="Cummins S.F."/>
            <person name="Goodstein D.M."/>
            <person name="Harris C."/>
            <person name="Jackson D.J."/>
            <person name="Leys S.P."/>
            <person name="Shu S."/>
            <person name="Woodcroft B.J."/>
            <person name="Vervoort M."/>
            <person name="Kosik K.S."/>
            <person name="Manning G."/>
            <person name="Degnan B.M."/>
            <person name="Rokhsar D.S."/>
        </authorList>
    </citation>
    <scope>NUCLEOTIDE SEQUENCE [LARGE SCALE GENOMIC DNA]</scope>
</reference>
<dbReference type="GO" id="GO:0003677">
    <property type="term" value="F:DNA binding"/>
    <property type="evidence" value="ECO:0007669"/>
    <property type="project" value="InterPro"/>
</dbReference>
<reference evidence="8" key="2">
    <citation type="submission" date="2017-05" db="UniProtKB">
        <authorList>
            <consortium name="EnsemblMetazoa"/>
        </authorList>
    </citation>
    <scope>IDENTIFICATION</scope>
</reference>
<dbReference type="eggNOG" id="KOG3173">
    <property type="taxonomic scope" value="Eukaryota"/>
</dbReference>
<gene>
    <name evidence="8" type="primary">100638714</name>
</gene>
<keyword evidence="2 4" id="KW-0863">Zinc-finger</keyword>
<dbReference type="GO" id="GO:0008270">
    <property type="term" value="F:zinc ion binding"/>
    <property type="evidence" value="ECO:0007669"/>
    <property type="project" value="UniProtKB-KW"/>
</dbReference>
<dbReference type="EnsemblMetazoa" id="Aqu2.1.38683_001">
    <property type="protein sequence ID" value="Aqu2.1.38683_001"/>
    <property type="gene ID" value="Aqu2.1.38683"/>
</dbReference>
<dbReference type="Proteomes" id="UP000007879">
    <property type="component" value="Unassembled WGS sequence"/>
</dbReference>
<dbReference type="InterPro" id="IPR035896">
    <property type="entry name" value="AN1-like_Znf"/>
</dbReference>
<dbReference type="Gene3D" id="4.10.1110.10">
    <property type="entry name" value="AN1-like Zinc finger"/>
    <property type="match status" value="1"/>
</dbReference>
<feature type="domain" description="AN1-type" evidence="7">
    <location>
        <begin position="100"/>
        <end position="146"/>
    </location>
</feature>
<evidence type="ECO:0000256" key="1">
    <source>
        <dbReference type="ARBA" id="ARBA00022723"/>
    </source>
</evidence>
<dbReference type="InterPro" id="IPR000058">
    <property type="entry name" value="Znf_AN1"/>
</dbReference>
<name>A0A1X7VFD0_AMPQE</name>
<keyword evidence="9" id="KW-1185">Reference proteome</keyword>
<evidence type="ECO:0000256" key="3">
    <source>
        <dbReference type="ARBA" id="ARBA00022833"/>
    </source>
</evidence>
<protein>
    <recommendedName>
        <fullName evidence="10">AN1-type domain-containing protein</fullName>
    </recommendedName>
</protein>
<dbReference type="KEGG" id="aqu:100638714"/>
<dbReference type="PANTHER" id="PTHR10634">
    <property type="entry name" value="AN1-TYPE ZINC FINGER PROTEIN"/>
    <property type="match status" value="1"/>
</dbReference>
<evidence type="ECO:0008006" key="10">
    <source>
        <dbReference type="Google" id="ProtNLM"/>
    </source>
</evidence>
<dbReference type="InParanoid" id="A0A1X7VFD0"/>
<keyword evidence="1" id="KW-0479">Metal-binding</keyword>
<evidence type="ECO:0000256" key="4">
    <source>
        <dbReference type="PROSITE-ProRule" id="PRU00449"/>
    </source>
</evidence>
<keyword evidence="3" id="KW-0862">Zinc</keyword>
<dbReference type="PROSITE" id="PS51036">
    <property type="entry name" value="ZF_A20"/>
    <property type="match status" value="1"/>
</dbReference>
<organism evidence="8">
    <name type="scientific">Amphimedon queenslandica</name>
    <name type="common">Sponge</name>
    <dbReference type="NCBI Taxonomy" id="400682"/>
    <lineage>
        <taxon>Eukaryota</taxon>
        <taxon>Metazoa</taxon>
        <taxon>Porifera</taxon>
        <taxon>Demospongiae</taxon>
        <taxon>Heteroscleromorpha</taxon>
        <taxon>Haplosclerida</taxon>
        <taxon>Niphatidae</taxon>
        <taxon>Amphimedon</taxon>
    </lineage>
</organism>
<feature type="domain" description="A20-type" evidence="6">
    <location>
        <begin position="11"/>
        <end position="45"/>
    </location>
</feature>
<evidence type="ECO:0000256" key="5">
    <source>
        <dbReference type="SAM" id="MobiDB-lite"/>
    </source>
</evidence>
<dbReference type="Gene3D" id="1.20.5.4770">
    <property type="match status" value="1"/>
</dbReference>
<sequence length="165" mass="18155">MEDQTSQNVSSGVPSLCRSGCGFFGSTAFEGLCSKCYRDYQERKDERARLGQSPVTGSGIGGTREERADDIDSSPGAVGQEVTATPRSELTALSPPTKTPTKRNRCHTCRKKVGLTGFDCRCGHLFCSLHRHADEHNCTFDYKAMGREQIEKHNPKVVGEKIQKI</sequence>
<dbReference type="SMART" id="SM00154">
    <property type="entry name" value="ZnF_AN1"/>
    <property type="match status" value="1"/>
</dbReference>
<dbReference type="Pfam" id="PF01754">
    <property type="entry name" value="zf-A20"/>
    <property type="match status" value="1"/>
</dbReference>
<dbReference type="OrthoDB" id="428577at2759"/>
<evidence type="ECO:0000313" key="8">
    <source>
        <dbReference type="EnsemblMetazoa" id="Aqu2.1.38683_001"/>
    </source>
</evidence>
<dbReference type="EnsemblMetazoa" id="XM_003384411.3">
    <property type="protein sequence ID" value="XP_003384459.1"/>
    <property type="gene ID" value="LOC100638714"/>
</dbReference>
<dbReference type="AlphaFoldDB" id="A0A1X7VFD0"/>
<dbReference type="InterPro" id="IPR050652">
    <property type="entry name" value="AN1_A20_ZnFinger"/>
</dbReference>
<dbReference type="PANTHER" id="PTHR10634:SF149">
    <property type="entry name" value="AN1-TYPE DOMAIN-CONTAINING PROTEIN-RELATED"/>
    <property type="match status" value="1"/>
</dbReference>